<dbReference type="Pfam" id="PF01063">
    <property type="entry name" value="Aminotran_4"/>
    <property type="match status" value="1"/>
</dbReference>
<dbReference type="InterPro" id="IPR043132">
    <property type="entry name" value="BCAT-like_C"/>
</dbReference>
<dbReference type="AlphaFoldDB" id="A0ABC8R414"/>
<proteinExistence type="predicted"/>
<sequence>MSGTRFLIVNGVLSPSSDTPPVSTVLEAQPGAYTTSRTHNAGLHLLFWERHLRRLAESARILFSSNPNLLFKPEKSKKIPFSSLNAQSSLWDPMIRSLVENSMREVIPIALKERKSGEELAITTLVSGNLDKLSESEGLDEERLSRVFDLYVHVGVYVPTVFGITENAMHLAVVGRGRDVANAKYADWVRLRKALEKLRPPWASELLLSNDGDRILEGCLTNFFVVCRKDKDEGNYGAEGSDLHDHRSAYSIEIQTAPINDGVLPGIIRQVIIEVCSRNGVPFREVTPLWSKREMWEEAFTTNSLRLLQHVETICAPRSWELLEQKSWKGLTWEEKRFKEGPGRITALIQQGILEKASLEVYPTTLFTC</sequence>
<evidence type="ECO:0008006" key="3">
    <source>
        <dbReference type="Google" id="ProtNLM"/>
    </source>
</evidence>
<dbReference type="InterPro" id="IPR001544">
    <property type="entry name" value="Aminotrans_IV"/>
</dbReference>
<dbReference type="EMBL" id="CAUOFW020000984">
    <property type="protein sequence ID" value="CAK9139745.1"/>
    <property type="molecule type" value="Genomic_DNA"/>
</dbReference>
<dbReference type="InterPro" id="IPR036038">
    <property type="entry name" value="Aminotransferase-like"/>
</dbReference>
<dbReference type="PANTHER" id="PTHR47703:SF2">
    <property type="entry name" value="D-AMINOACID AMINOTRANSFERASE-LIKE PLP-DEPENDENT ENZYMES SUPERFAMILY PROTEIN"/>
    <property type="match status" value="1"/>
</dbReference>
<comment type="caution">
    <text evidence="1">The sequence shown here is derived from an EMBL/GenBank/DDBJ whole genome shotgun (WGS) entry which is preliminary data.</text>
</comment>
<organism evidence="1 2">
    <name type="scientific">Ilex paraguariensis</name>
    <name type="common">yerba mate</name>
    <dbReference type="NCBI Taxonomy" id="185542"/>
    <lineage>
        <taxon>Eukaryota</taxon>
        <taxon>Viridiplantae</taxon>
        <taxon>Streptophyta</taxon>
        <taxon>Embryophyta</taxon>
        <taxon>Tracheophyta</taxon>
        <taxon>Spermatophyta</taxon>
        <taxon>Magnoliopsida</taxon>
        <taxon>eudicotyledons</taxon>
        <taxon>Gunneridae</taxon>
        <taxon>Pentapetalae</taxon>
        <taxon>asterids</taxon>
        <taxon>campanulids</taxon>
        <taxon>Aquifoliales</taxon>
        <taxon>Aquifoliaceae</taxon>
        <taxon>Ilex</taxon>
    </lineage>
</organism>
<keyword evidence="2" id="KW-1185">Reference proteome</keyword>
<reference evidence="1 2" key="1">
    <citation type="submission" date="2024-02" db="EMBL/GenBank/DDBJ databases">
        <authorList>
            <person name="Vignale AGUSTIN F."/>
            <person name="Sosa J E."/>
            <person name="Modenutti C."/>
        </authorList>
    </citation>
    <scope>NUCLEOTIDE SEQUENCE [LARGE SCALE GENOMIC DNA]</scope>
</reference>
<dbReference type="Proteomes" id="UP001642360">
    <property type="component" value="Unassembled WGS sequence"/>
</dbReference>
<gene>
    <name evidence="1" type="ORF">ILEXP_LOCUS7146</name>
</gene>
<dbReference type="SUPFAM" id="SSF56752">
    <property type="entry name" value="D-aminoacid aminotransferase-like PLP-dependent enzymes"/>
    <property type="match status" value="1"/>
</dbReference>
<evidence type="ECO:0000313" key="1">
    <source>
        <dbReference type="EMBL" id="CAK9139745.1"/>
    </source>
</evidence>
<dbReference type="PANTHER" id="PTHR47703">
    <property type="entry name" value="D-AMINOACID AMINOTRANSFERASE-LIKE PLP-DEPENDENT ENZYMES SUPERFAMILY PROTEIN"/>
    <property type="match status" value="1"/>
</dbReference>
<protein>
    <recommendedName>
        <fullName evidence="3">D-aminoacid aminotransferase-like PLP-dependent enzymes superfamily protein</fullName>
    </recommendedName>
</protein>
<name>A0ABC8R414_9AQUA</name>
<accession>A0ABC8R414</accession>
<dbReference type="Gene3D" id="3.20.10.10">
    <property type="entry name" value="D-amino Acid Aminotransferase, subunit A, domain 2"/>
    <property type="match status" value="1"/>
</dbReference>
<evidence type="ECO:0000313" key="2">
    <source>
        <dbReference type="Proteomes" id="UP001642360"/>
    </source>
</evidence>